<evidence type="ECO:0000313" key="3">
    <source>
        <dbReference type="Proteomes" id="UP000606653"/>
    </source>
</evidence>
<protein>
    <recommendedName>
        <fullName evidence="1">AB hydrolase-1 domain-containing protein</fullName>
    </recommendedName>
</protein>
<dbReference type="EMBL" id="BMLN01000006">
    <property type="protein sequence ID" value="GGO02218.1"/>
    <property type="molecule type" value="Genomic_DNA"/>
</dbReference>
<evidence type="ECO:0000313" key="2">
    <source>
        <dbReference type="EMBL" id="GGO02218.1"/>
    </source>
</evidence>
<evidence type="ECO:0000259" key="1">
    <source>
        <dbReference type="Pfam" id="PF00561"/>
    </source>
</evidence>
<gene>
    <name evidence="2" type="ORF">GCM10010969_25340</name>
</gene>
<sequence length="88" mass="10189">MLFYRQIAQADQMYTKEIELRYGEIDLPVLLIWGEKDEWIPIEKGAALQSQIPGAILQTIPEAGHLVQEDEPAVLLQQIFRFLHSVKR</sequence>
<accession>A0ABQ2L486</accession>
<dbReference type="PANTHER" id="PTHR43689">
    <property type="entry name" value="HYDROLASE"/>
    <property type="match status" value="1"/>
</dbReference>
<dbReference type="PANTHER" id="PTHR43689:SF8">
    <property type="entry name" value="ALPHA_BETA-HYDROLASES SUPERFAMILY PROTEIN"/>
    <property type="match status" value="1"/>
</dbReference>
<dbReference type="SUPFAM" id="SSF53474">
    <property type="entry name" value="alpha/beta-Hydrolases"/>
    <property type="match status" value="1"/>
</dbReference>
<dbReference type="InterPro" id="IPR000073">
    <property type="entry name" value="AB_hydrolase_1"/>
</dbReference>
<keyword evidence="3" id="KW-1185">Reference proteome</keyword>
<dbReference type="InterPro" id="IPR029058">
    <property type="entry name" value="AB_hydrolase_fold"/>
</dbReference>
<proteinExistence type="predicted"/>
<comment type="caution">
    <text evidence="2">The sequence shown here is derived from an EMBL/GenBank/DDBJ whole genome shotgun (WGS) entry which is preliminary data.</text>
</comment>
<dbReference type="Proteomes" id="UP000606653">
    <property type="component" value="Unassembled WGS sequence"/>
</dbReference>
<reference evidence="3" key="1">
    <citation type="journal article" date="2019" name="Int. J. Syst. Evol. Microbiol.">
        <title>The Global Catalogue of Microorganisms (GCM) 10K type strain sequencing project: providing services to taxonomists for standard genome sequencing and annotation.</title>
        <authorList>
            <consortium name="The Broad Institute Genomics Platform"/>
            <consortium name="The Broad Institute Genome Sequencing Center for Infectious Disease"/>
            <person name="Wu L."/>
            <person name="Ma J."/>
        </authorList>
    </citation>
    <scope>NUCLEOTIDE SEQUENCE [LARGE SCALE GENOMIC DNA]</scope>
    <source>
        <strain evidence="3">CGMCC 1.6964</strain>
    </source>
</reference>
<dbReference type="Gene3D" id="3.40.50.1820">
    <property type="entry name" value="alpha/beta hydrolase"/>
    <property type="match status" value="1"/>
</dbReference>
<name>A0ABQ2L486_9BACL</name>
<dbReference type="Pfam" id="PF00561">
    <property type="entry name" value="Abhydrolase_1"/>
    <property type="match status" value="1"/>
</dbReference>
<feature type="domain" description="AB hydrolase-1" evidence="1">
    <location>
        <begin position="19"/>
        <end position="72"/>
    </location>
</feature>
<organism evidence="2 3">
    <name type="scientific">Saccharibacillus kuerlensis</name>
    <dbReference type="NCBI Taxonomy" id="459527"/>
    <lineage>
        <taxon>Bacteria</taxon>
        <taxon>Bacillati</taxon>
        <taxon>Bacillota</taxon>
        <taxon>Bacilli</taxon>
        <taxon>Bacillales</taxon>
        <taxon>Paenibacillaceae</taxon>
        <taxon>Saccharibacillus</taxon>
    </lineage>
</organism>